<dbReference type="EMBL" id="MU005960">
    <property type="protein sequence ID" value="KAF2863508.1"/>
    <property type="molecule type" value="Genomic_DNA"/>
</dbReference>
<organism evidence="2 3">
    <name type="scientific">Piedraia hortae CBS 480.64</name>
    <dbReference type="NCBI Taxonomy" id="1314780"/>
    <lineage>
        <taxon>Eukaryota</taxon>
        <taxon>Fungi</taxon>
        <taxon>Dikarya</taxon>
        <taxon>Ascomycota</taxon>
        <taxon>Pezizomycotina</taxon>
        <taxon>Dothideomycetes</taxon>
        <taxon>Dothideomycetidae</taxon>
        <taxon>Capnodiales</taxon>
        <taxon>Piedraiaceae</taxon>
        <taxon>Piedraia</taxon>
    </lineage>
</organism>
<dbReference type="AlphaFoldDB" id="A0A6A7CA72"/>
<feature type="compositionally biased region" description="Low complexity" evidence="1">
    <location>
        <begin position="10"/>
        <end position="24"/>
    </location>
</feature>
<gene>
    <name evidence="2" type="ORF">K470DRAFT_103502</name>
</gene>
<dbReference type="Proteomes" id="UP000799421">
    <property type="component" value="Unassembled WGS sequence"/>
</dbReference>
<accession>A0A6A7CA72</accession>
<protein>
    <submittedName>
        <fullName evidence="2">Uncharacterized protein</fullName>
    </submittedName>
</protein>
<evidence type="ECO:0000313" key="3">
    <source>
        <dbReference type="Proteomes" id="UP000799421"/>
    </source>
</evidence>
<name>A0A6A7CA72_9PEZI</name>
<evidence type="ECO:0000313" key="2">
    <source>
        <dbReference type="EMBL" id="KAF2863508.1"/>
    </source>
</evidence>
<feature type="region of interest" description="Disordered" evidence="1">
    <location>
        <begin position="1"/>
        <end position="48"/>
    </location>
</feature>
<evidence type="ECO:0000256" key="1">
    <source>
        <dbReference type="SAM" id="MobiDB-lite"/>
    </source>
</evidence>
<reference evidence="2" key="1">
    <citation type="journal article" date="2020" name="Stud. Mycol.">
        <title>101 Dothideomycetes genomes: a test case for predicting lifestyles and emergence of pathogens.</title>
        <authorList>
            <person name="Haridas S."/>
            <person name="Albert R."/>
            <person name="Binder M."/>
            <person name="Bloem J."/>
            <person name="Labutti K."/>
            <person name="Salamov A."/>
            <person name="Andreopoulos B."/>
            <person name="Baker S."/>
            <person name="Barry K."/>
            <person name="Bills G."/>
            <person name="Bluhm B."/>
            <person name="Cannon C."/>
            <person name="Castanera R."/>
            <person name="Culley D."/>
            <person name="Daum C."/>
            <person name="Ezra D."/>
            <person name="Gonzalez J."/>
            <person name="Henrissat B."/>
            <person name="Kuo A."/>
            <person name="Liang C."/>
            <person name="Lipzen A."/>
            <person name="Lutzoni F."/>
            <person name="Magnuson J."/>
            <person name="Mondo S."/>
            <person name="Nolan M."/>
            <person name="Ohm R."/>
            <person name="Pangilinan J."/>
            <person name="Park H.-J."/>
            <person name="Ramirez L."/>
            <person name="Alfaro M."/>
            <person name="Sun H."/>
            <person name="Tritt A."/>
            <person name="Yoshinaga Y."/>
            <person name="Zwiers L.-H."/>
            <person name="Turgeon B."/>
            <person name="Goodwin S."/>
            <person name="Spatafora J."/>
            <person name="Crous P."/>
            <person name="Grigoriev I."/>
        </authorList>
    </citation>
    <scope>NUCLEOTIDE SEQUENCE</scope>
    <source>
        <strain evidence="2">CBS 480.64</strain>
    </source>
</reference>
<feature type="compositionally biased region" description="Low complexity" evidence="1">
    <location>
        <begin position="33"/>
        <end position="47"/>
    </location>
</feature>
<proteinExistence type="predicted"/>
<sequence length="89" mass="9145">MTKNTVVAASQRWNRSPSSSNSLSATRLPASLPLASATRPSTPPSSACHGVATRTMLESSIATSAYAGHLQSKPAIVDISREPVPTGLG</sequence>
<keyword evidence="3" id="KW-1185">Reference proteome</keyword>